<sequence>MADPADPRFVVLVTLHVDRSKLSVFTPLFYRFLASNRAEKGCIKFDVIVSPSSEEWTMYEVYTDEAAFNAHCDAPHHVEFHKIARDADDPLFTKPPTVRLDYKPLAGVELS</sequence>
<dbReference type="EMBL" id="KV423947">
    <property type="protein sequence ID" value="KZT58789.1"/>
    <property type="molecule type" value="Genomic_DNA"/>
</dbReference>
<dbReference type="Gene3D" id="3.30.70.100">
    <property type="match status" value="1"/>
</dbReference>
<evidence type="ECO:0000313" key="2">
    <source>
        <dbReference type="EMBL" id="KZT58789.1"/>
    </source>
</evidence>
<reference evidence="2 3" key="1">
    <citation type="journal article" date="2016" name="Mol. Biol. Evol.">
        <title>Comparative Genomics of Early-Diverging Mushroom-Forming Fungi Provides Insights into the Origins of Lignocellulose Decay Capabilities.</title>
        <authorList>
            <person name="Nagy L.G."/>
            <person name="Riley R."/>
            <person name="Tritt A."/>
            <person name="Adam C."/>
            <person name="Daum C."/>
            <person name="Floudas D."/>
            <person name="Sun H."/>
            <person name="Yadav J.S."/>
            <person name="Pangilinan J."/>
            <person name="Larsson K.H."/>
            <person name="Matsuura K."/>
            <person name="Barry K."/>
            <person name="Labutti K."/>
            <person name="Kuo R."/>
            <person name="Ohm R.A."/>
            <person name="Bhattacharya S.S."/>
            <person name="Shirouzu T."/>
            <person name="Yoshinaga Y."/>
            <person name="Martin F.M."/>
            <person name="Grigoriev I.V."/>
            <person name="Hibbett D.S."/>
        </authorList>
    </citation>
    <scope>NUCLEOTIDE SEQUENCE [LARGE SCALE GENOMIC DNA]</scope>
    <source>
        <strain evidence="2 3">HHB12733</strain>
    </source>
</reference>
<dbReference type="GO" id="GO:0005829">
    <property type="term" value="C:cytosol"/>
    <property type="evidence" value="ECO:0007669"/>
    <property type="project" value="TreeGrafter"/>
</dbReference>
<name>A0A165H2K4_9BASI</name>
<organism evidence="2 3">
    <name type="scientific">Calocera cornea HHB12733</name>
    <dbReference type="NCBI Taxonomy" id="1353952"/>
    <lineage>
        <taxon>Eukaryota</taxon>
        <taxon>Fungi</taxon>
        <taxon>Dikarya</taxon>
        <taxon>Basidiomycota</taxon>
        <taxon>Agaricomycotina</taxon>
        <taxon>Dacrymycetes</taxon>
        <taxon>Dacrymycetales</taxon>
        <taxon>Dacrymycetaceae</taxon>
        <taxon>Calocera</taxon>
    </lineage>
</organism>
<keyword evidence="3" id="KW-1185">Reference proteome</keyword>
<evidence type="ECO:0000259" key="1">
    <source>
        <dbReference type="PROSITE" id="PS51725"/>
    </source>
</evidence>
<dbReference type="AlphaFoldDB" id="A0A165H2K4"/>
<gene>
    <name evidence="2" type="ORF">CALCODRAFT_554588</name>
</gene>
<dbReference type="InterPro" id="IPR050744">
    <property type="entry name" value="AI-2_Isomerase_LsrG"/>
</dbReference>
<proteinExistence type="predicted"/>
<dbReference type="Pfam" id="PF03992">
    <property type="entry name" value="ABM"/>
    <property type="match status" value="1"/>
</dbReference>
<dbReference type="SUPFAM" id="SSF54909">
    <property type="entry name" value="Dimeric alpha+beta barrel"/>
    <property type="match status" value="1"/>
</dbReference>
<dbReference type="InParanoid" id="A0A165H2K4"/>
<dbReference type="Proteomes" id="UP000076842">
    <property type="component" value="Unassembled WGS sequence"/>
</dbReference>
<evidence type="ECO:0000313" key="3">
    <source>
        <dbReference type="Proteomes" id="UP000076842"/>
    </source>
</evidence>
<dbReference type="InterPro" id="IPR007138">
    <property type="entry name" value="ABM_dom"/>
</dbReference>
<feature type="domain" description="ABM" evidence="1">
    <location>
        <begin position="9"/>
        <end position="100"/>
    </location>
</feature>
<protein>
    <recommendedName>
        <fullName evidence="1">ABM domain-containing protein</fullName>
    </recommendedName>
</protein>
<dbReference type="GO" id="GO:0016491">
    <property type="term" value="F:oxidoreductase activity"/>
    <property type="evidence" value="ECO:0007669"/>
    <property type="project" value="TreeGrafter"/>
</dbReference>
<dbReference type="OrthoDB" id="3347789at2759"/>
<dbReference type="InterPro" id="IPR011008">
    <property type="entry name" value="Dimeric_a/b-barrel"/>
</dbReference>
<dbReference type="PANTHER" id="PTHR33336">
    <property type="entry name" value="QUINOL MONOOXYGENASE YGIN-RELATED"/>
    <property type="match status" value="1"/>
</dbReference>
<dbReference type="PROSITE" id="PS51725">
    <property type="entry name" value="ABM"/>
    <property type="match status" value="1"/>
</dbReference>
<accession>A0A165H2K4</accession>
<dbReference type="PANTHER" id="PTHR33336:SF1">
    <property type="entry name" value="(4S)-4-HYDROXY-5-PHOSPHONOOXYPENTANE-2,3-DIONE ISOMERASE"/>
    <property type="match status" value="1"/>
</dbReference>